<reference evidence="2 3" key="1">
    <citation type="submission" date="2019-05" db="EMBL/GenBank/DDBJ databases">
        <title>Mikania micrantha, genome provides insights into the molecular mechanism of rapid growth.</title>
        <authorList>
            <person name="Liu B."/>
        </authorList>
    </citation>
    <scope>NUCLEOTIDE SEQUENCE [LARGE SCALE GENOMIC DNA]</scope>
    <source>
        <strain evidence="2">NLD-2019</strain>
        <tissue evidence="2">Leaf</tissue>
    </source>
</reference>
<keyword evidence="3" id="KW-1185">Reference proteome</keyword>
<name>A0A5N6NSA1_9ASTR</name>
<comment type="caution">
    <text evidence="2">The sequence shown here is derived from an EMBL/GenBank/DDBJ whole genome shotgun (WGS) entry which is preliminary data.</text>
</comment>
<evidence type="ECO:0000313" key="2">
    <source>
        <dbReference type="EMBL" id="KAD5317581.1"/>
    </source>
</evidence>
<dbReference type="Proteomes" id="UP000326396">
    <property type="component" value="Linkage Group LG17"/>
</dbReference>
<accession>A0A5N6NSA1</accession>
<sequence length="127" mass="14059">MDKTSSRRDLKRGEIAKEVACGGAGGSRRWIWWLSAVEASLLSDDVEGRSAVRPATWRGESRPARRGGGGVEAGDARAGGGGWSWSAGRVKSRGRNVMQSHFDLRWRRGKKSLDMFAPRRSRKDVFK</sequence>
<dbReference type="EMBL" id="SZYD01000009">
    <property type="protein sequence ID" value="KAD5317581.1"/>
    <property type="molecule type" value="Genomic_DNA"/>
</dbReference>
<protein>
    <submittedName>
        <fullName evidence="2">Uncharacterized protein</fullName>
    </submittedName>
</protein>
<evidence type="ECO:0000256" key="1">
    <source>
        <dbReference type="SAM" id="MobiDB-lite"/>
    </source>
</evidence>
<dbReference type="AlphaFoldDB" id="A0A5N6NSA1"/>
<organism evidence="2 3">
    <name type="scientific">Mikania micrantha</name>
    <name type="common">bitter vine</name>
    <dbReference type="NCBI Taxonomy" id="192012"/>
    <lineage>
        <taxon>Eukaryota</taxon>
        <taxon>Viridiplantae</taxon>
        <taxon>Streptophyta</taxon>
        <taxon>Embryophyta</taxon>
        <taxon>Tracheophyta</taxon>
        <taxon>Spermatophyta</taxon>
        <taxon>Magnoliopsida</taxon>
        <taxon>eudicotyledons</taxon>
        <taxon>Gunneridae</taxon>
        <taxon>Pentapetalae</taxon>
        <taxon>asterids</taxon>
        <taxon>campanulids</taxon>
        <taxon>Asterales</taxon>
        <taxon>Asteraceae</taxon>
        <taxon>Asteroideae</taxon>
        <taxon>Heliantheae alliance</taxon>
        <taxon>Eupatorieae</taxon>
        <taxon>Mikania</taxon>
    </lineage>
</organism>
<proteinExistence type="predicted"/>
<feature type="region of interest" description="Disordered" evidence="1">
    <location>
        <begin position="52"/>
        <end position="90"/>
    </location>
</feature>
<feature type="compositionally biased region" description="Gly residues" evidence="1">
    <location>
        <begin position="66"/>
        <end position="83"/>
    </location>
</feature>
<gene>
    <name evidence="2" type="ORF">E3N88_17527</name>
</gene>
<evidence type="ECO:0000313" key="3">
    <source>
        <dbReference type="Proteomes" id="UP000326396"/>
    </source>
</evidence>